<dbReference type="InterPro" id="IPR021474">
    <property type="entry name" value="DUF3127"/>
</dbReference>
<sequence length="115" mass="13631">MSTEVKGTIKEIKETQVVSEKYKKREFVLTTEDKYPQDVLFQLSQDNCDLVDIFKVRDKVTLAYNLRGREWMNPQGETKYFNTLEVWKMNYQDETIKPVVKEEVQEVNQSGDLPF</sequence>
<proteinExistence type="predicted"/>
<reference evidence="1" key="1">
    <citation type="submission" date="2020-04" db="EMBL/GenBank/DDBJ databases">
        <authorList>
            <person name="Chiriac C."/>
            <person name="Salcher M."/>
            <person name="Ghai R."/>
            <person name="Kavagutti S V."/>
        </authorList>
    </citation>
    <scope>NUCLEOTIDE SEQUENCE</scope>
</reference>
<organism evidence="1">
    <name type="scientific">uncultured Caudovirales phage</name>
    <dbReference type="NCBI Taxonomy" id="2100421"/>
    <lineage>
        <taxon>Viruses</taxon>
        <taxon>Duplodnaviria</taxon>
        <taxon>Heunggongvirae</taxon>
        <taxon>Uroviricota</taxon>
        <taxon>Caudoviricetes</taxon>
        <taxon>Peduoviridae</taxon>
        <taxon>Maltschvirus</taxon>
        <taxon>Maltschvirus maltsch</taxon>
    </lineage>
</organism>
<dbReference type="EMBL" id="LR796578">
    <property type="protein sequence ID" value="CAB4153281.1"/>
    <property type="molecule type" value="Genomic_DNA"/>
</dbReference>
<name>A0A6J5N5G6_9CAUD</name>
<gene>
    <name evidence="1" type="ORF">UFOVP603_62</name>
</gene>
<evidence type="ECO:0008006" key="2">
    <source>
        <dbReference type="Google" id="ProtNLM"/>
    </source>
</evidence>
<dbReference type="Pfam" id="PF11325">
    <property type="entry name" value="DUF3127"/>
    <property type="match status" value="1"/>
</dbReference>
<accession>A0A6J5N5G6</accession>
<protein>
    <recommendedName>
        <fullName evidence="2">DUF3127 domain-containing protein</fullName>
    </recommendedName>
</protein>
<evidence type="ECO:0000313" key="1">
    <source>
        <dbReference type="EMBL" id="CAB4153281.1"/>
    </source>
</evidence>